<sequence>MKLIRDDFKEEIKSAQAFFDSIENVEDIDIQHMMYSSMVLILYNIIESTTSKILTRLHDEIIVQHSNGLKYHDFIGNIRTVIYKSNCINQSGKKFNFNDLENLRIKTFDPISEYGKFNLNGNVDAKRIKDIFEEYGISEIKCRICNKLFDLKSDRQKLAHGNQTFSEYGQRTSKEDIQRYLQSTKGTLFNALNNVESYINEKNLNKISKS</sequence>
<comment type="caution">
    <text evidence="2">The sequence shown here is derived from an EMBL/GenBank/DDBJ whole genome shotgun (WGS) entry which is preliminary data.</text>
</comment>
<accession>A0A9W5IRF8</accession>
<dbReference type="Proteomes" id="UP000004621">
    <property type="component" value="Unassembled WGS sequence"/>
</dbReference>
<dbReference type="RefSeq" id="WP_004519762.1">
    <property type="nucleotide sequence ID" value="NZ_ACEO02000004.1"/>
</dbReference>
<reference evidence="2 3" key="1">
    <citation type="submission" date="2010-01" db="EMBL/GenBank/DDBJ databases">
        <authorList>
            <person name="Weinstock G."/>
            <person name="Sodergren E."/>
            <person name="Clifton S."/>
            <person name="Fulton L."/>
            <person name="Fulton B."/>
            <person name="Courtney L."/>
            <person name="Fronick C."/>
            <person name="Harrison M."/>
            <person name="Strong C."/>
            <person name="Farmer C."/>
            <person name="Delahaunty K."/>
            <person name="Markovic C."/>
            <person name="Hall O."/>
            <person name="Minx P."/>
            <person name="Tomlinson C."/>
            <person name="Mitreva M."/>
            <person name="Nelson J."/>
            <person name="Hou S."/>
            <person name="Wollam A."/>
            <person name="Pepin K.H."/>
            <person name="Johnson M."/>
            <person name="Bhonagiri V."/>
            <person name="Nash W.E."/>
            <person name="Warren W."/>
            <person name="Chinwalla A."/>
            <person name="Mardis E.R."/>
            <person name="Wilson R.K."/>
        </authorList>
    </citation>
    <scope>NUCLEOTIDE SEQUENCE [LARGE SCALE GENOMIC DNA]</scope>
    <source>
        <strain evidence="2 3">NJ9703</strain>
    </source>
</reference>
<protein>
    <recommendedName>
        <fullName evidence="1">MAE-28990/MAE-18760-like HEPN domain-containing protein</fullName>
    </recommendedName>
</protein>
<organism evidence="2 3">
    <name type="scientific">Neisseria subflava NJ9703</name>
    <dbReference type="NCBI Taxonomy" id="546268"/>
    <lineage>
        <taxon>Bacteria</taxon>
        <taxon>Pseudomonadati</taxon>
        <taxon>Pseudomonadota</taxon>
        <taxon>Betaproteobacteria</taxon>
        <taxon>Neisseriales</taxon>
        <taxon>Neisseriaceae</taxon>
        <taxon>Neisseria</taxon>
    </lineage>
</organism>
<evidence type="ECO:0000259" key="1">
    <source>
        <dbReference type="Pfam" id="PF18737"/>
    </source>
</evidence>
<dbReference type="EMBL" id="ACEO02000004">
    <property type="protein sequence ID" value="EFC52364.1"/>
    <property type="molecule type" value="Genomic_DNA"/>
</dbReference>
<dbReference type="Pfam" id="PF18737">
    <property type="entry name" value="HEPN_MAE_28990"/>
    <property type="match status" value="1"/>
</dbReference>
<evidence type="ECO:0000313" key="3">
    <source>
        <dbReference type="Proteomes" id="UP000004621"/>
    </source>
</evidence>
<dbReference type="AlphaFoldDB" id="A0A9W5IRF8"/>
<proteinExistence type="predicted"/>
<name>A0A9W5IRF8_NEISU</name>
<dbReference type="InterPro" id="IPR040788">
    <property type="entry name" value="HEPN_MAE_28990"/>
</dbReference>
<evidence type="ECO:0000313" key="2">
    <source>
        <dbReference type="EMBL" id="EFC52364.1"/>
    </source>
</evidence>
<gene>
    <name evidence="2" type="ORF">NEISUBOT_04110</name>
</gene>
<feature type="domain" description="MAE-28990/MAE-18760-like HEPN" evidence="1">
    <location>
        <begin position="9"/>
        <end position="202"/>
    </location>
</feature>